<organism evidence="3">
    <name type="scientific">Prunus dulcis</name>
    <name type="common">Almond</name>
    <name type="synonym">Amygdalus dulcis</name>
    <dbReference type="NCBI Taxonomy" id="3755"/>
    <lineage>
        <taxon>Eukaryota</taxon>
        <taxon>Viridiplantae</taxon>
        <taxon>Streptophyta</taxon>
        <taxon>Embryophyta</taxon>
        <taxon>Tracheophyta</taxon>
        <taxon>Spermatophyta</taxon>
        <taxon>Magnoliopsida</taxon>
        <taxon>eudicotyledons</taxon>
        <taxon>Gunneridae</taxon>
        <taxon>Pentapetalae</taxon>
        <taxon>rosids</taxon>
        <taxon>fabids</taxon>
        <taxon>Rosales</taxon>
        <taxon>Rosaceae</taxon>
        <taxon>Amygdaloideae</taxon>
        <taxon>Amygdaleae</taxon>
        <taxon>Prunus</taxon>
    </lineage>
</organism>
<feature type="region of interest" description="Disordered" evidence="1">
    <location>
        <begin position="550"/>
        <end position="573"/>
    </location>
</feature>
<dbReference type="EMBL" id="AP019299">
    <property type="protein sequence ID" value="BBH00484.1"/>
    <property type="molecule type" value="Genomic_DNA"/>
</dbReference>
<proteinExistence type="predicted"/>
<dbReference type="InterPro" id="IPR056712">
    <property type="entry name" value="DUF7810"/>
</dbReference>
<reference evidence="3" key="1">
    <citation type="journal article" date="2019" name="Science">
        <title>Mutation of a bHLH transcription factor allowed almond domestication.</title>
        <authorList>
            <person name="Sanchez-Perez R."/>
            <person name="Pavan S."/>
            <person name="Mazzeo R."/>
            <person name="Moldovan C."/>
            <person name="Aiese Cigliano R."/>
            <person name="Del Cueto J."/>
            <person name="Ricciardi F."/>
            <person name="Lotti C."/>
            <person name="Ricciardi L."/>
            <person name="Dicenta F."/>
            <person name="Lopez-Marques R.L."/>
            <person name="Lindberg Moller B."/>
        </authorList>
    </citation>
    <scope>NUCLEOTIDE SEQUENCE</scope>
</reference>
<dbReference type="InterPro" id="IPR040229">
    <property type="entry name" value="At3g27390-like"/>
</dbReference>
<protein>
    <submittedName>
        <fullName evidence="3">Uncharacterized protein</fullName>
    </submittedName>
</protein>
<evidence type="ECO:0000256" key="1">
    <source>
        <dbReference type="SAM" id="MobiDB-lite"/>
    </source>
</evidence>
<dbReference type="PANTHER" id="PTHR31133:SF3">
    <property type="entry name" value="TRANSMEMBRANE PROTEIN"/>
    <property type="match status" value="1"/>
</dbReference>
<evidence type="ECO:0000313" key="3">
    <source>
        <dbReference type="EMBL" id="BBH00484.1"/>
    </source>
</evidence>
<keyword evidence="2" id="KW-0472">Membrane</keyword>
<dbReference type="PANTHER" id="PTHR31133">
    <property type="entry name" value="MEMBRANE PROTEIN"/>
    <property type="match status" value="1"/>
</dbReference>
<dbReference type="Pfam" id="PF25102">
    <property type="entry name" value="DUF7810"/>
    <property type="match status" value="2"/>
</dbReference>
<keyword evidence="2" id="KW-1133">Transmembrane helix</keyword>
<sequence length="573" mass="63750">CFNPSYQTPCTVTVNNSVPSSLSPTSLHLSPLPHQNQIKLRLSHDIHTQIQIFHNSIKLDLDGLATLRVRVFDSGEEVVATLCAICGFRSISHTEKERKKMRCGVWRRGRVSVGSILIVCALYAGMGLLMLNLRQVDSPTSPDFPMQIHNSDSESESGGGRLGVKDEAENKIKRKSNSCAMVEEMGKDFKGGFWEESLRVGKLIQHHFDLNASFKNFIASFFESGTRDSSYRTMHPEMRNAASILFGKPEVLHSRPNVFGEIMRVLITPSDDVEDAFNWVLSGVEPDISLHLRMLMNKPGSFRSVPSRSVSFTNPITELEAPGGMECKHHGEIMVSEGLITLQDIEDAKSSKGSRVISIGLPAYCLLQALLRSAKANSVGILLSDNVTELTSSNRPKETFFDWFFNPLLIIEDQIKAENLSEAEEAYLCKLVLLNGDPLRSKNSNIGSAPESERKQAELDAFARRLQGITKSISRYPTFRRRFENLVNAISDDLAQNDGSSKPTDGPKTIPRSKSAFARLFSQKSFSFTNKTSNHGLICFRSKFHLSPAGVGSDTDPTTQEMPRITKLNKYRT</sequence>
<feature type="non-terminal residue" evidence="3">
    <location>
        <position position="1"/>
    </location>
</feature>
<evidence type="ECO:0000256" key="2">
    <source>
        <dbReference type="SAM" id="Phobius"/>
    </source>
</evidence>
<keyword evidence="2" id="KW-0812">Transmembrane</keyword>
<name>A0A4Y1R8H8_PRUDU</name>
<dbReference type="AlphaFoldDB" id="A0A4Y1R8H8"/>
<accession>A0A4Y1R8H8</accession>
<gene>
    <name evidence="3" type="ORF">Prudu_010474</name>
</gene>
<feature type="transmembrane region" description="Helical" evidence="2">
    <location>
        <begin position="111"/>
        <end position="131"/>
    </location>
</feature>
<feature type="region of interest" description="Disordered" evidence="1">
    <location>
        <begin position="147"/>
        <end position="167"/>
    </location>
</feature>